<feature type="domain" description="Glycosyl transferase family 1" evidence="1">
    <location>
        <begin position="200"/>
        <end position="353"/>
    </location>
</feature>
<dbReference type="AlphaFoldDB" id="Q4JYM0"/>
<dbReference type="Gene3D" id="3.40.50.2000">
    <property type="entry name" value="Glycogen Phosphorylase B"/>
    <property type="match status" value="2"/>
</dbReference>
<proteinExistence type="predicted"/>
<evidence type="ECO:0000313" key="2">
    <source>
        <dbReference type="EMBL" id="CAI34616.1"/>
    </source>
</evidence>
<accession>Q4JYM0</accession>
<evidence type="ECO:0000259" key="1">
    <source>
        <dbReference type="Pfam" id="PF00534"/>
    </source>
</evidence>
<dbReference type="Pfam" id="PF00534">
    <property type="entry name" value="Glycos_transf_1"/>
    <property type="match status" value="1"/>
</dbReference>
<dbReference type="EMBL" id="CR931719">
    <property type="protein sequence ID" value="CAI34616.1"/>
    <property type="molecule type" value="Genomic_DNA"/>
</dbReference>
<organism evidence="2">
    <name type="scientific">Streptococcus pneumoniae</name>
    <dbReference type="NCBI Taxonomy" id="1313"/>
    <lineage>
        <taxon>Bacteria</taxon>
        <taxon>Bacillati</taxon>
        <taxon>Bacillota</taxon>
        <taxon>Bacilli</taxon>
        <taxon>Lactobacillales</taxon>
        <taxon>Streptococcaceae</taxon>
        <taxon>Streptococcus</taxon>
    </lineage>
</organism>
<name>Q4JYM0_STREE</name>
<gene>
    <name evidence="2" type="primary">wcxF</name>
    <name evidence="2" type="ORF">SCP46_0015</name>
</gene>
<reference evidence="2" key="1">
    <citation type="journal article" date="2006" name="PLoS Genet.">
        <title>Genetic analysis of the capsular biosynthetic locus from all 90 pneumococcal serotypes.</title>
        <authorList>
            <person name="Bentley S.D."/>
            <person name="Aanensen D.M."/>
            <person name="Mavroidi A."/>
            <person name="Saunders D."/>
            <person name="Rabbinowitsch E."/>
            <person name="Collins M."/>
            <person name="Donohoe K."/>
            <person name="Harris D."/>
            <person name="Murphy L."/>
            <person name="Quail M.A."/>
            <person name="Samuel G."/>
            <person name="Skovsted I.C."/>
            <person name="Kaltoft M.S."/>
            <person name="Barrell B."/>
            <person name="Reeves P.R."/>
            <person name="Parkhill J."/>
            <person name="Spratt B.G."/>
        </authorList>
    </citation>
    <scope>NUCLEOTIDE SEQUENCE</scope>
    <source>
        <strain evidence="2">Eddy nr. 73</strain>
    </source>
</reference>
<protein>
    <submittedName>
        <fullName evidence="2">Putative glycosyl transferase</fullName>
    </submittedName>
</protein>
<dbReference type="CAZy" id="GT4">
    <property type="family name" value="Glycosyltransferase Family 4"/>
</dbReference>
<dbReference type="PANTHER" id="PTHR12526">
    <property type="entry name" value="GLYCOSYLTRANSFERASE"/>
    <property type="match status" value="1"/>
</dbReference>
<dbReference type="CDD" id="cd03801">
    <property type="entry name" value="GT4_PimA-like"/>
    <property type="match status" value="1"/>
</dbReference>
<keyword evidence="2" id="KW-0808">Transferase</keyword>
<dbReference type="SUPFAM" id="SSF53756">
    <property type="entry name" value="UDP-Glycosyltransferase/glycogen phosphorylase"/>
    <property type="match status" value="1"/>
</dbReference>
<dbReference type="PANTHER" id="PTHR12526:SF634">
    <property type="entry name" value="BLL3361 PROTEIN"/>
    <property type="match status" value="1"/>
</dbReference>
<dbReference type="GO" id="GO:0016757">
    <property type="term" value="F:glycosyltransferase activity"/>
    <property type="evidence" value="ECO:0007669"/>
    <property type="project" value="InterPro"/>
</dbReference>
<dbReference type="InterPro" id="IPR001296">
    <property type="entry name" value="Glyco_trans_1"/>
</dbReference>
<sequence>MDLMKICIVSVGVSGLPIPAVKGGAVENLIDNYLSYNEKYNHDEITVVSCDHKEAREASKKYKYAQFVYIDIHSLKYKINKTIRYTINKYSPFFVGNAYISQLPDLSGFDTVLIENRPEYGYYIRKKFKGNLVLHLHNDLLMDNEYSVDYSVYDKIITVSDYIRNRSEVVTSGVPIQTVYNGIDTELFLQNFSEVDLSDLKNQLEILSDDFVIVFFGRINKNKGIKELLEAFLLLPKNLNIKLLAVGSSIFGQTELDTFTTELRQLAKQASDKVVFTGYVNYKDIPKYHHIADCIVIPSIWEEPASLTVCEALISGKYVITTDTGGTPELVAGSDALVVANDECIVEHLKTALLSVYQKGKCSSVITSNRDRGAYFSIEKYGRNLRKELTQNERIINI</sequence>